<feature type="compositionally biased region" description="Polar residues" evidence="2">
    <location>
        <begin position="212"/>
        <end position="245"/>
    </location>
</feature>
<dbReference type="STRING" id="56484.A0A1Y2ES14"/>
<evidence type="ECO:0008006" key="7">
    <source>
        <dbReference type="Google" id="ProtNLM"/>
    </source>
</evidence>
<feature type="coiled-coil region" evidence="1">
    <location>
        <begin position="477"/>
        <end position="651"/>
    </location>
</feature>
<dbReference type="CDD" id="cd00052">
    <property type="entry name" value="EH"/>
    <property type="match status" value="3"/>
</dbReference>
<dbReference type="GO" id="GO:0016197">
    <property type="term" value="P:endosomal transport"/>
    <property type="evidence" value="ECO:0007669"/>
    <property type="project" value="TreeGrafter"/>
</dbReference>
<dbReference type="InterPro" id="IPR000261">
    <property type="entry name" value="EH_dom"/>
</dbReference>
<reference evidence="5 6" key="1">
    <citation type="submission" date="2016-07" db="EMBL/GenBank/DDBJ databases">
        <title>Pervasive Adenine N6-methylation of Active Genes in Fungi.</title>
        <authorList>
            <consortium name="DOE Joint Genome Institute"/>
            <person name="Mondo S.J."/>
            <person name="Dannebaum R.O."/>
            <person name="Kuo R.C."/>
            <person name="Labutti K."/>
            <person name="Haridas S."/>
            <person name="Kuo A."/>
            <person name="Salamov A."/>
            <person name="Ahrendt S.R."/>
            <person name="Lipzen A."/>
            <person name="Sullivan W."/>
            <person name="Andreopoulos W.B."/>
            <person name="Clum A."/>
            <person name="Lindquist E."/>
            <person name="Daum C."/>
            <person name="Ramamoorthy G.K."/>
            <person name="Gryganskyi A."/>
            <person name="Culley D."/>
            <person name="Magnuson J.K."/>
            <person name="James T.Y."/>
            <person name="O'Malley M.A."/>
            <person name="Stajich J.E."/>
            <person name="Spatafora J.W."/>
            <person name="Visel A."/>
            <person name="Grigoriev I.V."/>
        </authorList>
    </citation>
    <scope>NUCLEOTIDE SEQUENCE [LARGE SCALE GENOMIC DNA]</scope>
    <source>
        <strain evidence="5 6">12-1054</strain>
    </source>
</reference>
<accession>A0A1Y2ES14</accession>
<keyword evidence="1" id="KW-0175">Coiled coil</keyword>
<dbReference type="GO" id="GO:0005737">
    <property type="term" value="C:cytoplasm"/>
    <property type="evidence" value="ECO:0007669"/>
    <property type="project" value="TreeGrafter"/>
</dbReference>
<proteinExistence type="predicted"/>
<evidence type="ECO:0000313" key="5">
    <source>
        <dbReference type="EMBL" id="ORY74358.1"/>
    </source>
</evidence>
<feature type="domain" description="EH" evidence="3">
    <location>
        <begin position="266"/>
        <end position="355"/>
    </location>
</feature>
<sequence length="655" mass="70649">SLTSDEKRYFGQLFKAADTEGLGVITGDVAVKFFEKSGLPSSTLGQIWEISDKDNTGFLTPQSFSVALRLIGQAQNGQAPDASLAKRAGALPRFDGFPMQKAPAPPKARAVQPLSPEDRAKYLQTWQAVNPTSPLLDGDRAKTVFQKANLPIEQLGQIWALTDTKQRGALDMVEFIVAMHLIQGVMNGQLKSIPSSLPPTLFEAAARGPPSARSQRQQPSVSSLQEPLQQQFSGQRQGPIRTQLTGPPGRASPAPRSEVWDIKPHDKANYDTFFAGIDKDSKGYITGEEAVGFFVQSKLPEDELAQVWDLSDVDNSGMLNADSFAVAMHLIKIRMRGEDLPNMLPASLIPPAMRPKVAAPTAAVFAEAQAQSAPIPSSAAADLFGLNDSFAPAPSKSPPVGAFANNFGIDQAVSPVDSNRGFGGKPAFVPSSSFGQAIQQAPQARNFSPVQRSMDPDLLGDAAPQESLRHAGDATELANLNNSISSLNKQHAATKQERAQVEADVGQLKAQKQDLTARLANVRGMYDAEVAAVRQMQAEQGQIRNENKELAKEASLLEASLGAVRQNHEQLTAQLAQDKAENAAIKDKIRLANEASTTLKAQLETLKKDTKQQRGLVAINNKQLATLEAEHAKIRQGIEEEKQQAIAAEKERIEM</sequence>
<dbReference type="PANTHER" id="PTHR11216">
    <property type="entry name" value="EH DOMAIN"/>
    <property type="match status" value="1"/>
</dbReference>
<evidence type="ECO:0000259" key="3">
    <source>
        <dbReference type="PROSITE" id="PS50031"/>
    </source>
</evidence>
<feature type="region of interest" description="Disordered" evidence="2">
    <location>
        <begin position="201"/>
        <end position="262"/>
    </location>
</feature>
<evidence type="ECO:0000259" key="4">
    <source>
        <dbReference type="PROSITE" id="PS50222"/>
    </source>
</evidence>
<dbReference type="GO" id="GO:0005886">
    <property type="term" value="C:plasma membrane"/>
    <property type="evidence" value="ECO:0007669"/>
    <property type="project" value="TreeGrafter"/>
</dbReference>
<dbReference type="PANTHER" id="PTHR11216:SF170">
    <property type="entry name" value="DYNAMIN ASSOCIATED PROTEIN 160, ISOFORM D"/>
    <property type="match status" value="1"/>
</dbReference>
<feature type="domain" description="EH" evidence="3">
    <location>
        <begin position="118"/>
        <end position="208"/>
    </location>
</feature>
<feature type="non-terminal residue" evidence="5">
    <location>
        <position position="1"/>
    </location>
</feature>
<dbReference type="SMART" id="SM00054">
    <property type="entry name" value="EFh"/>
    <property type="match status" value="5"/>
</dbReference>
<dbReference type="SMART" id="SM00027">
    <property type="entry name" value="EH"/>
    <property type="match status" value="3"/>
</dbReference>
<dbReference type="InterPro" id="IPR011992">
    <property type="entry name" value="EF-hand-dom_pair"/>
</dbReference>
<protein>
    <recommendedName>
        <fullName evidence="7">Epidermal growth factor receptor substrate 15-like 1</fullName>
    </recommendedName>
</protein>
<comment type="caution">
    <text evidence="5">The sequence shown here is derived from an EMBL/GenBank/DDBJ whole genome shotgun (WGS) entry which is preliminary data.</text>
</comment>
<evidence type="ECO:0000256" key="1">
    <source>
        <dbReference type="SAM" id="Coils"/>
    </source>
</evidence>
<dbReference type="Gene3D" id="1.10.238.10">
    <property type="entry name" value="EF-hand"/>
    <property type="match status" value="3"/>
</dbReference>
<name>A0A1Y2ES14_PROLT</name>
<dbReference type="PROSITE" id="PS50222">
    <property type="entry name" value="EF_HAND_2"/>
    <property type="match status" value="2"/>
</dbReference>
<feature type="domain" description="EF-hand" evidence="4">
    <location>
        <begin position="39"/>
        <end position="74"/>
    </location>
</feature>
<dbReference type="RefSeq" id="XP_040722007.1">
    <property type="nucleotide sequence ID" value="XM_040867049.1"/>
</dbReference>
<feature type="domain" description="EH" evidence="3">
    <location>
        <begin position="6"/>
        <end position="80"/>
    </location>
</feature>
<evidence type="ECO:0000313" key="6">
    <source>
        <dbReference type="Proteomes" id="UP000193685"/>
    </source>
</evidence>
<dbReference type="PROSITE" id="PS50031">
    <property type="entry name" value="EH"/>
    <property type="match status" value="3"/>
</dbReference>
<evidence type="ECO:0000256" key="2">
    <source>
        <dbReference type="SAM" id="MobiDB-lite"/>
    </source>
</evidence>
<dbReference type="GO" id="GO:0005509">
    <property type="term" value="F:calcium ion binding"/>
    <property type="evidence" value="ECO:0007669"/>
    <property type="project" value="InterPro"/>
</dbReference>
<feature type="non-terminal residue" evidence="5">
    <location>
        <position position="655"/>
    </location>
</feature>
<keyword evidence="6" id="KW-1185">Reference proteome</keyword>
<dbReference type="GO" id="GO:0006897">
    <property type="term" value="P:endocytosis"/>
    <property type="evidence" value="ECO:0007669"/>
    <property type="project" value="TreeGrafter"/>
</dbReference>
<dbReference type="EMBL" id="MCFI01000030">
    <property type="protein sequence ID" value="ORY74358.1"/>
    <property type="molecule type" value="Genomic_DNA"/>
</dbReference>
<dbReference type="Proteomes" id="UP000193685">
    <property type="component" value="Unassembled WGS sequence"/>
</dbReference>
<dbReference type="InterPro" id="IPR002048">
    <property type="entry name" value="EF_hand_dom"/>
</dbReference>
<gene>
    <name evidence="5" type="ORF">BCR37DRAFT_332056</name>
</gene>
<dbReference type="OrthoDB" id="524326at2759"/>
<dbReference type="Pfam" id="PF12763">
    <property type="entry name" value="EH"/>
    <property type="match status" value="3"/>
</dbReference>
<dbReference type="GeneID" id="63783648"/>
<organism evidence="5 6">
    <name type="scientific">Protomyces lactucae-debilis</name>
    <dbReference type="NCBI Taxonomy" id="2754530"/>
    <lineage>
        <taxon>Eukaryota</taxon>
        <taxon>Fungi</taxon>
        <taxon>Dikarya</taxon>
        <taxon>Ascomycota</taxon>
        <taxon>Taphrinomycotina</taxon>
        <taxon>Taphrinomycetes</taxon>
        <taxon>Taphrinales</taxon>
        <taxon>Protomycetaceae</taxon>
        <taxon>Protomyces</taxon>
    </lineage>
</organism>
<dbReference type="AlphaFoldDB" id="A0A1Y2ES14"/>
<dbReference type="OMA" id="MYLIENH"/>
<feature type="domain" description="EF-hand" evidence="4">
    <location>
        <begin position="299"/>
        <end position="334"/>
    </location>
</feature>
<dbReference type="SUPFAM" id="SSF47473">
    <property type="entry name" value="EF-hand"/>
    <property type="match status" value="3"/>
</dbReference>